<comment type="caution">
    <text evidence="2">The sequence shown here is derived from an EMBL/GenBank/DDBJ whole genome shotgun (WGS) entry which is preliminary data.</text>
</comment>
<dbReference type="SUPFAM" id="SSF101447">
    <property type="entry name" value="Formin homology 2 domain (FH2 domain)"/>
    <property type="match status" value="1"/>
</dbReference>
<feature type="coiled-coil region" evidence="1">
    <location>
        <begin position="43"/>
        <end position="77"/>
    </location>
</feature>
<dbReference type="OrthoDB" id="3061562at2759"/>
<dbReference type="AlphaFoldDB" id="A0A8H6XA97"/>
<evidence type="ECO:0000256" key="1">
    <source>
        <dbReference type="SAM" id="Coils"/>
    </source>
</evidence>
<name>A0A8H6XA97_9AGAR</name>
<accession>A0A8H6XA97</accession>
<organism evidence="2 3">
    <name type="scientific">Mycena sanguinolenta</name>
    <dbReference type="NCBI Taxonomy" id="230812"/>
    <lineage>
        <taxon>Eukaryota</taxon>
        <taxon>Fungi</taxon>
        <taxon>Dikarya</taxon>
        <taxon>Basidiomycota</taxon>
        <taxon>Agaricomycotina</taxon>
        <taxon>Agaricomycetes</taxon>
        <taxon>Agaricomycetidae</taxon>
        <taxon>Agaricales</taxon>
        <taxon>Marasmiineae</taxon>
        <taxon>Mycenaceae</taxon>
        <taxon>Mycena</taxon>
    </lineage>
</organism>
<dbReference type="Proteomes" id="UP000623467">
    <property type="component" value="Unassembled WGS sequence"/>
</dbReference>
<reference evidence="2" key="1">
    <citation type="submission" date="2020-05" db="EMBL/GenBank/DDBJ databases">
        <title>Mycena genomes resolve the evolution of fungal bioluminescence.</title>
        <authorList>
            <person name="Tsai I.J."/>
        </authorList>
    </citation>
    <scope>NUCLEOTIDE SEQUENCE</scope>
    <source>
        <strain evidence="2">160909Yilan</strain>
    </source>
</reference>
<dbReference type="EMBL" id="JACAZH010000034">
    <property type="protein sequence ID" value="KAF7337322.1"/>
    <property type="molecule type" value="Genomic_DNA"/>
</dbReference>
<keyword evidence="1" id="KW-0175">Coiled coil</keyword>
<sequence>MKKRVLDSQIDLNVETEAEPTIWEQDSEDEQHQGISWVMQTALKEMHRQYEVQRAARREAERKITYLESVVQQLNASLDCRAQTSLPYEFTAQSDAPAEIGESELIFTKAALETMSVKLLDSQNKYEKLEDQLQTIRASINVTFEAKEHECSELNMKIAELRTMLDIRERELAVSRKRKRLAQEEASNAKSAAAKLHTEHEDLKVTCRQLISLVEALEAAGKPVQDVDACTRLHAKYTKMKEKHRKLQARLQEV</sequence>
<evidence type="ECO:0000313" key="2">
    <source>
        <dbReference type="EMBL" id="KAF7337322.1"/>
    </source>
</evidence>
<evidence type="ECO:0000313" key="3">
    <source>
        <dbReference type="Proteomes" id="UP000623467"/>
    </source>
</evidence>
<feature type="coiled-coil region" evidence="1">
    <location>
        <begin position="112"/>
        <end position="164"/>
    </location>
</feature>
<protein>
    <submittedName>
        <fullName evidence="2">Uncharacterized protein</fullName>
    </submittedName>
</protein>
<gene>
    <name evidence="2" type="ORF">MSAN_02257500</name>
</gene>
<keyword evidence="3" id="KW-1185">Reference proteome</keyword>
<proteinExistence type="predicted"/>